<dbReference type="InterPro" id="IPR029044">
    <property type="entry name" value="Nucleotide-diphossugar_trans"/>
</dbReference>
<dbReference type="EMBL" id="JADIMO010000030">
    <property type="protein sequence ID" value="MBO8444573.1"/>
    <property type="molecule type" value="Genomic_DNA"/>
</dbReference>
<dbReference type="Pfam" id="PF05704">
    <property type="entry name" value="Caps_synth"/>
    <property type="match status" value="1"/>
</dbReference>
<sequence length="301" mass="35548">MSWRKLRADLSIIVFGHVLNPLFWERSHRNRRRADVVSGAVDRYLDSYVPMICSVKDDPKPDNSEPERIFSIWLQGEESAPEIVKACFRSIRHNCRQELVVLDRNSVHDWVKLPGYIIDKWEKGKIRPAHFADICRVALLYEYGGIWLDATAFVTSPIPAWVLDEDFFIYLSGSINGYYAFVQNCFFRARRHNYIVKVWREAIYEYWRREDNVIDYFMHQMIFGKVVSSNPLAGELFERMPHLQQDPTHELWWRYKDCPFDAELFSKITASAIFQKTEYKSSSSKDPVPGSFADVMMKMYR</sequence>
<name>A0A9D9HC83_9BACT</name>
<comment type="caution">
    <text evidence="1">The sequence shown here is derived from an EMBL/GenBank/DDBJ whole genome shotgun (WGS) entry which is preliminary data.</text>
</comment>
<dbReference type="SUPFAM" id="SSF53448">
    <property type="entry name" value="Nucleotide-diphospho-sugar transferases"/>
    <property type="match status" value="1"/>
</dbReference>
<accession>A0A9D9HC83</accession>
<dbReference type="GO" id="GO:0016757">
    <property type="term" value="F:glycosyltransferase activity"/>
    <property type="evidence" value="ECO:0007669"/>
    <property type="project" value="InterPro"/>
</dbReference>
<reference evidence="1" key="1">
    <citation type="submission" date="2020-10" db="EMBL/GenBank/DDBJ databases">
        <authorList>
            <person name="Gilroy R."/>
        </authorList>
    </citation>
    <scope>NUCLEOTIDE SEQUENCE</scope>
    <source>
        <strain evidence="1">D5-748</strain>
    </source>
</reference>
<evidence type="ECO:0000313" key="2">
    <source>
        <dbReference type="Proteomes" id="UP000823619"/>
    </source>
</evidence>
<proteinExistence type="predicted"/>
<protein>
    <recommendedName>
        <fullName evidence="3">Capsular polysaccharide synthesis protein</fullName>
    </recommendedName>
</protein>
<organism evidence="1 2">
    <name type="scientific">Candidatus Cryptobacteroides merdavium</name>
    <dbReference type="NCBI Taxonomy" id="2840769"/>
    <lineage>
        <taxon>Bacteria</taxon>
        <taxon>Pseudomonadati</taxon>
        <taxon>Bacteroidota</taxon>
        <taxon>Bacteroidia</taxon>
        <taxon>Bacteroidales</taxon>
        <taxon>Candidatus Cryptobacteroides</taxon>
    </lineage>
</organism>
<dbReference type="Proteomes" id="UP000823619">
    <property type="component" value="Unassembled WGS sequence"/>
</dbReference>
<dbReference type="AlphaFoldDB" id="A0A9D9HC83"/>
<dbReference type="InterPro" id="IPR008441">
    <property type="entry name" value="AfumC-like_glycosyl_Trfase"/>
</dbReference>
<reference evidence="1" key="2">
    <citation type="journal article" date="2021" name="PeerJ">
        <title>Extensive microbial diversity within the chicken gut microbiome revealed by metagenomics and culture.</title>
        <authorList>
            <person name="Gilroy R."/>
            <person name="Ravi A."/>
            <person name="Getino M."/>
            <person name="Pursley I."/>
            <person name="Horton D.L."/>
            <person name="Alikhan N.F."/>
            <person name="Baker D."/>
            <person name="Gharbi K."/>
            <person name="Hall N."/>
            <person name="Watson M."/>
            <person name="Adriaenssens E.M."/>
            <person name="Foster-Nyarko E."/>
            <person name="Jarju S."/>
            <person name="Secka A."/>
            <person name="Antonio M."/>
            <person name="Oren A."/>
            <person name="Chaudhuri R.R."/>
            <person name="La Ragione R."/>
            <person name="Hildebrand F."/>
            <person name="Pallen M.J."/>
        </authorList>
    </citation>
    <scope>NUCLEOTIDE SEQUENCE</scope>
    <source>
        <strain evidence="1">D5-748</strain>
    </source>
</reference>
<evidence type="ECO:0000313" key="1">
    <source>
        <dbReference type="EMBL" id="MBO8444573.1"/>
    </source>
</evidence>
<evidence type="ECO:0008006" key="3">
    <source>
        <dbReference type="Google" id="ProtNLM"/>
    </source>
</evidence>
<dbReference type="Gene3D" id="3.90.550.20">
    <property type="match status" value="1"/>
</dbReference>
<gene>
    <name evidence="1" type="ORF">IAC23_02605</name>
</gene>